<dbReference type="Gene3D" id="2.10.109.10">
    <property type="entry name" value="Umud Fragment, subunit A"/>
    <property type="match status" value="1"/>
</dbReference>
<evidence type="ECO:0000256" key="3">
    <source>
        <dbReference type="ARBA" id="ARBA00023163"/>
    </source>
</evidence>
<dbReference type="Pfam" id="PF00717">
    <property type="entry name" value="Peptidase_S24"/>
    <property type="match status" value="1"/>
</dbReference>
<feature type="domain" description="HTH cro/C1-type" evidence="4">
    <location>
        <begin position="11"/>
        <end position="65"/>
    </location>
</feature>
<evidence type="ECO:0000313" key="6">
    <source>
        <dbReference type="Proteomes" id="UP001625389"/>
    </source>
</evidence>
<protein>
    <submittedName>
        <fullName evidence="5">LexA family transcriptional regulator</fullName>
    </submittedName>
</protein>
<dbReference type="Gene3D" id="1.10.260.40">
    <property type="entry name" value="lambda repressor-like DNA-binding domains"/>
    <property type="match status" value="1"/>
</dbReference>
<keyword evidence="3" id="KW-0804">Transcription</keyword>
<keyword evidence="6" id="KW-1185">Reference proteome</keyword>
<sequence>MRSNDEIIAVLTELKDSKNMSLSELARRVGMAKSALSRYFNKTREFLLDRADDFAKALDTTPEHILGFEKHEISHFITASTDEKELISMFRLLEHERQHVVLNFTSDQLDDQNSVINLAEQTHTYIAGRSTAAGAPIDGDAQDSNATVVKSTEVPTGADELVTIAGDSMEPILAKGSQVFIHWQPVVENGEIAVVSIEDDGVTCKKFYLEGDKIRLVSL</sequence>
<dbReference type="Pfam" id="PF01381">
    <property type="entry name" value="HTH_3"/>
    <property type="match status" value="1"/>
</dbReference>
<organism evidence="5 6">
    <name type="scientific">Loigolactobacillus zhaoyuanensis</name>
    <dbReference type="NCBI Taxonomy" id="2486017"/>
    <lineage>
        <taxon>Bacteria</taxon>
        <taxon>Bacillati</taxon>
        <taxon>Bacillota</taxon>
        <taxon>Bacilli</taxon>
        <taxon>Lactobacillales</taxon>
        <taxon>Lactobacillaceae</taxon>
        <taxon>Loigolactobacillus</taxon>
    </lineage>
</organism>
<dbReference type="SUPFAM" id="SSF47413">
    <property type="entry name" value="lambda repressor-like DNA-binding domains"/>
    <property type="match status" value="1"/>
</dbReference>
<dbReference type="SUPFAM" id="SSF51306">
    <property type="entry name" value="LexA/Signal peptidase"/>
    <property type="match status" value="1"/>
</dbReference>
<dbReference type="InterPro" id="IPR015927">
    <property type="entry name" value="Peptidase_S24_S26A/B/C"/>
</dbReference>
<dbReference type="Proteomes" id="UP001625389">
    <property type="component" value="Unassembled WGS sequence"/>
</dbReference>
<reference evidence="5 6" key="1">
    <citation type="submission" date="2024-08" db="EMBL/GenBank/DDBJ databases">
        <authorList>
            <person name="Arias E."/>
        </authorList>
    </citation>
    <scope>NUCLEOTIDE SEQUENCE [LARGE SCALE GENOMIC DNA]</scope>
    <source>
        <strain evidence="5 6">FAM 25317</strain>
    </source>
</reference>
<gene>
    <name evidence="5" type="ORF">ACEN34_08210</name>
</gene>
<dbReference type="CDD" id="cd00093">
    <property type="entry name" value="HTH_XRE"/>
    <property type="match status" value="1"/>
</dbReference>
<dbReference type="CDD" id="cd06529">
    <property type="entry name" value="S24_LexA-like"/>
    <property type="match status" value="1"/>
</dbReference>
<dbReference type="InterPro" id="IPR039418">
    <property type="entry name" value="LexA-like"/>
</dbReference>
<evidence type="ECO:0000313" key="5">
    <source>
        <dbReference type="EMBL" id="MFL2029598.1"/>
    </source>
</evidence>
<accession>A0ABW8UDV3</accession>
<dbReference type="PANTHER" id="PTHR40661:SF1">
    <property type="entry name" value="HTH CRO_C1-TYPE DOMAIN-CONTAINING PROTEIN"/>
    <property type="match status" value="1"/>
</dbReference>
<dbReference type="PANTHER" id="PTHR40661">
    <property type="match status" value="1"/>
</dbReference>
<dbReference type="InterPro" id="IPR010982">
    <property type="entry name" value="Lambda_DNA-bd_dom_sf"/>
</dbReference>
<dbReference type="InterPro" id="IPR036286">
    <property type="entry name" value="LexA/Signal_pep-like_sf"/>
</dbReference>
<name>A0ABW8UDV3_9LACO</name>
<evidence type="ECO:0000256" key="2">
    <source>
        <dbReference type="ARBA" id="ARBA00023125"/>
    </source>
</evidence>
<dbReference type="InterPro" id="IPR001387">
    <property type="entry name" value="Cro/C1-type_HTH"/>
</dbReference>
<keyword evidence="2" id="KW-0238">DNA-binding</keyword>
<evidence type="ECO:0000259" key="4">
    <source>
        <dbReference type="PROSITE" id="PS50943"/>
    </source>
</evidence>
<dbReference type="RefSeq" id="WP_249566801.1">
    <property type="nucleotide sequence ID" value="NZ_JBGQPK010000031.1"/>
</dbReference>
<keyword evidence="1" id="KW-0805">Transcription regulation</keyword>
<dbReference type="EMBL" id="JBGQPK010000031">
    <property type="protein sequence ID" value="MFL2029598.1"/>
    <property type="molecule type" value="Genomic_DNA"/>
</dbReference>
<evidence type="ECO:0000256" key="1">
    <source>
        <dbReference type="ARBA" id="ARBA00023015"/>
    </source>
</evidence>
<dbReference type="PROSITE" id="PS50943">
    <property type="entry name" value="HTH_CROC1"/>
    <property type="match status" value="1"/>
</dbReference>
<proteinExistence type="predicted"/>
<comment type="caution">
    <text evidence="5">The sequence shown here is derived from an EMBL/GenBank/DDBJ whole genome shotgun (WGS) entry which is preliminary data.</text>
</comment>
<dbReference type="SMART" id="SM00530">
    <property type="entry name" value="HTH_XRE"/>
    <property type="match status" value="1"/>
</dbReference>